<evidence type="ECO:0000313" key="2">
    <source>
        <dbReference type="EMBL" id="KAK5052162.1"/>
    </source>
</evidence>
<evidence type="ECO:0008006" key="4">
    <source>
        <dbReference type="Google" id="ProtNLM"/>
    </source>
</evidence>
<feature type="region of interest" description="Disordered" evidence="1">
    <location>
        <begin position="1031"/>
        <end position="1196"/>
    </location>
</feature>
<feature type="compositionally biased region" description="Acidic residues" evidence="1">
    <location>
        <begin position="1108"/>
        <end position="1120"/>
    </location>
</feature>
<dbReference type="RefSeq" id="XP_064706176.1">
    <property type="nucleotide sequence ID" value="XM_064846566.1"/>
</dbReference>
<organism evidence="2 3">
    <name type="scientific">Exophiala bonariae</name>
    <dbReference type="NCBI Taxonomy" id="1690606"/>
    <lineage>
        <taxon>Eukaryota</taxon>
        <taxon>Fungi</taxon>
        <taxon>Dikarya</taxon>
        <taxon>Ascomycota</taxon>
        <taxon>Pezizomycotina</taxon>
        <taxon>Eurotiomycetes</taxon>
        <taxon>Chaetothyriomycetidae</taxon>
        <taxon>Chaetothyriales</taxon>
        <taxon>Herpotrichiellaceae</taxon>
        <taxon>Exophiala</taxon>
    </lineage>
</organism>
<keyword evidence="3" id="KW-1185">Reference proteome</keyword>
<dbReference type="EMBL" id="JAVRRD010000014">
    <property type="protein sequence ID" value="KAK5052162.1"/>
    <property type="molecule type" value="Genomic_DNA"/>
</dbReference>
<evidence type="ECO:0000313" key="3">
    <source>
        <dbReference type="Proteomes" id="UP001358417"/>
    </source>
</evidence>
<feature type="compositionally biased region" description="Basic and acidic residues" evidence="1">
    <location>
        <begin position="1034"/>
        <end position="1049"/>
    </location>
</feature>
<dbReference type="GeneID" id="89971165"/>
<name>A0AAV9NCZ9_9EURO</name>
<dbReference type="Proteomes" id="UP001358417">
    <property type="component" value="Unassembled WGS sequence"/>
</dbReference>
<feature type="compositionally biased region" description="Polar residues" evidence="1">
    <location>
        <begin position="1173"/>
        <end position="1186"/>
    </location>
</feature>
<protein>
    <recommendedName>
        <fullName evidence="4">Tesmin/TSO1-like CXC domain-containing protein</fullName>
    </recommendedName>
</protein>
<proteinExistence type="predicted"/>
<sequence>MSALSKLSASWFHLAQENTVALANAHFDFSLIKIESPVEFRAVGAALADRRRLVAEDGQLHIVARKLGALLDGVLPQRPALLSAYGKRASEITAEPNVNPLGSSSDGVFRDHVGADGSGIWAAATSGQSSISGFLLACLLARVWTAAEAISIWTELVDARKKELETIYDQDQSAMIALSASRIVLTKDQLAMWDASARSWLEIADKAMGKRHVQLMLIVNNVDLPVAPKLNVYDGVLAAFTAAANNVEKIILGESLSVQEGSILLGLAAWHFYPDLLVLGKCPTPVVQHDPLINGGQLTIGLKMSSTQRKRGVFWSLPLAHLRHYGDPVSSIRSTADDGTKISFELMVYVVLGCTLRTWAKYSIKLDDGIEVIHKLWSHLLEGFGNRWEIDGRSGRWHWLPALGRAAKQYMEAGKTQKEVYSKLIRFGSRQGKLLGPSGIHATPLFGLSSSQTLFSLLTRDEAQIALLRHIASGIEALPDELLIKYKASVGPGHWKWYEYATALPITVKTESSQPRQFRHLRWMLGAAEDQTSCYCSGNCLNDCRCLALNGACTERCACRKHCAIRNRSSQRQRYSQDLSERAREVMTQQHEYILDIGGQDDEITDDLIFTWPGYLRGEDLTSLLEEKAMALEHPFVGEGSSFKIIAGNPDSAALYMRQPASVRPKGMNNHSRIYGVDVLKYALEKKFLSAHALGDHIMSLSSSTRIQAKRKTSSSFFYDCLMAAGLAVSVYDRLPQSSVLLGAAMLGPLAEASWFTSWKARCVLAGQICALNKDEALACVVMFDTGRLNLEPSLFKKVMAVSSANSLYVSARLLSDPSSQTDDSDIRQLIGNVGRAGLLLLVPPIDPKIRSQKLNTWNQINHDPHNGKVEDLFQETSLHLSFTGAEQALDLGAYGERTAEAYYIESLVSVHDRGEWVADLDILGMFEKDSFRSVNSKASSVNSKHECTGEHANIDLATITGWDELLDLPQENPSVVMCSGNWLARLAISAVVIQQGNEAHLLAPLQAKDACWDCVKRILRRRQDMLQPVTYRSSKEANDGLDNAEKTDNSPGGEFEWDPQKEVWSQTQEHRLHSNTGRKKRRSTTGGKGRKGLSAVNADMTDSTEGYNEDEDEDHDDVEMGSPNSIKNLDSADSGFSTDDEEVPEQHKLRRQSSMSAPESERPPKRARLSPSDVNSDRSLSQQPEHQGRKLVLLL</sequence>
<feature type="compositionally biased region" description="Basic residues" evidence="1">
    <location>
        <begin position="1077"/>
        <end position="1092"/>
    </location>
</feature>
<evidence type="ECO:0000256" key="1">
    <source>
        <dbReference type="SAM" id="MobiDB-lite"/>
    </source>
</evidence>
<accession>A0AAV9NCZ9</accession>
<reference evidence="2 3" key="1">
    <citation type="submission" date="2023-08" db="EMBL/GenBank/DDBJ databases">
        <title>Black Yeasts Isolated from many extreme environments.</title>
        <authorList>
            <person name="Coleine C."/>
            <person name="Stajich J.E."/>
            <person name="Selbmann L."/>
        </authorList>
    </citation>
    <scope>NUCLEOTIDE SEQUENCE [LARGE SCALE GENOMIC DNA]</scope>
    <source>
        <strain evidence="2 3">CCFEE 5792</strain>
    </source>
</reference>
<comment type="caution">
    <text evidence="2">The sequence shown here is derived from an EMBL/GenBank/DDBJ whole genome shotgun (WGS) entry which is preliminary data.</text>
</comment>
<gene>
    <name evidence="2" type="ORF">LTR84_002966</name>
</gene>
<dbReference type="AlphaFoldDB" id="A0AAV9NCZ9"/>